<name>A0ABP4SW91_9MICO</name>
<accession>A0ABP4SW91</accession>
<keyword evidence="2" id="KW-1185">Reference proteome</keyword>
<proteinExistence type="predicted"/>
<gene>
    <name evidence="1" type="ORF">GCM10009807_21830</name>
</gene>
<sequence>MPLSWIEANLDSVQRLRGFECAYPAYVGRRDGEITHPRPYQIVVESFLQEFQPPRELPPAVLVGEDDLGIAVICAYSYVEYGDIPPSYFINALARARRCYGTDYAQQALTETLQRLRDRNARHGNEYGVYGKVDNRNRASLRLLRANGFERFAGDSRFDFMGRDL</sequence>
<evidence type="ECO:0008006" key="3">
    <source>
        <dbReference type="Google" id="ProtNLM"/>
    </source>
</evidence>
<dbReference type="EMBL" id="BAAAPK010000001">
    <property type="protein sequence ID" value="GAA1677540.1"/>
    <property type="molecule type" value="Genomic_DNA"/>
</dbReference>
<dbReference type="SUPFAM" id="SSF55729">
    <property type="entry name" value="Acyl-CoA N-acyltransferases (Nat)"/>
    <property type="match status" value="1"/>
</dbReference>
<dbReference type="Proteomes" id="UP001500596">
    <property type="component" value="Unassembled WGS sequence"/>
</dbReference>
<dbReference type="InterPro" id="IPR016181">
    <property type="entry name" value="Acyl_CoA_acyltransferase"/>
</dbReference>
<dbReference type="Gene3D" id="3.40.630.30">
    <property type="match status" value="1"/>
</dbReference>
<protein>
    <recommendedName>
        <fullName evidence="3">N-acetyltransferase domain-containing protein</fullName>
    </recommendedName>
</protein>
<reference evidence="2" key="1">
    <citation type="journal article" date="2019" name="Int. J. Syst. Evol. Microbiol.">
        <title>The Global Catalogue of Microorganisms (GCM) 10K type strain sequencing project: providing services to taxonomists for standard genome sequencing and annotation.</title>
        <authorList>
            <consortium name="The Broad Institute Genomics Platform"/>
            <consortium name="The Broad Institute Genome Sequencing Center for Infectious Disease"/>
            <person name="Wu L."/>
            <person name="Ma J."/>
        </authorList>
    </citation>
    <scope>NUCLEOTIDE SEQUENCE [LARGE SCALE GENOMIC DNA]</scope>
    <source>
        <strain evidence="2">JCM 15575</strain>
    </source>
</reference>
<comment type="caution">
    <text evidence="1">The sequence shown here is derived from an EMBL/GenBank/DDBJ whole genome shotgun (WGS) entry which is preliminary data.</text>
</comment>
<organism evidence="1 2">
    <name type="scientific">Microbacterium lacus</name>
    <dbReference type="NCBI Taxonomy" id="415217"/>
    <lineage>
        <taxon>Bacteria</taxon>
        <taxon>Bacillati</taxon>
        <taxon>Actinomycetota</taxon>
        <taxon>Actinomycetes</taxon>
        <taxon>Micrococcales</taxon>
        <taxon>Microbacteriaceae</taxon>
        <taxon>Microbacterium</taxon>
    </lineage>
</organism>
<evidence type="ECO:0000313" key="1">
    <source>
        <dbReference type="EMBL" id="GAA1677540.1"/>
    </source>
</evidence>
<dbReference type="RefSeq" id="WP_344054470.1">
    <property type="nucleotide sequence ID" value="NZ_BAAAPK010000001.1"/>
</dbReference>
<evidence type="ECO:0000313" key="2">
    <source>
        <dbReference type="Proteomes" id="UP001500596"/>
    </source>
</evidence>